<dbReference type="PROSITE" id="PS50893">
    <property type="entry name" value="ABC_TRANSPORTER_2"/>
    <property type="match status" value="1"/>
</dbReference>
<feature type="transmembrane region" description="Helical" evidence="9">
    <location>
        <begin position="51"/>
        <end position="76"/>
    </location>
</feature>
<feature type="domain" description="ABC transmembrane type-1" evidence="11">
    <location>
        <begin position="15"/>
        <end position="292"/>
    </location>
</feature>
<dbReference type="AlphaFoldDB" id="A0A4V1G593"/>
<keyword evidence="3" id="KW-1003">Cell membrane</keyword>
<evidence type="ECO:0000259" key="10">
    <source>
        <dbReference type="PROSITE" id="PS50893"/>
    </source>
</evidence>
<keyword evidence="5" id="KW-0547">Nucleotide-binding</keyword>
<dbReference type="InterPro" id="IPR011527">
    <property type="entry name" value="ABC1_TM_dom"/>
</dbReference>
<dbReference type="Pfam" id="PF00664">
    <property type="entry name" value="ABC_membrane"/>
    <property type="match status" value="1"/>
</dbReference>
<dbReference type="Pfam" id="PF00005">
    <property type="entry name" value="ABC_tran"/>
    <property type="match status" value="1"/>
</dbReference>
<dbReference type="PANTHER" id="PTHR43394:SF1">
    <property type="entry name" value="ATP-BINDING CASSETTE SUB-FAMILY B MEMBER 10, MITOCHONDRIAL"/>
    <property type="match status" value="1"/>
</dbReference>
<name>A0A4V1G593_9FIRM</name>
<dbReference type="FunFam" id="3.40.50.300:FF:000221">
    <property type="entry name" value="Multidrug ABC transporter ATP-binding protein"/>
    <property type="match status" value="1"/>
</dbReference>
<evidence type="ECO:0000256" key="7">
    <source>
        <dbReference type="ARBA" id="ARBA00022989"/>
    </source>
</evidence>
<keyword evidence="7 9" id="KW-1133">Transmembrane helix</keyword>
<feature type="domain" description="ABC transporter" evidence="10">
    <location>
        <begin position="328"/>
        <end position="563"/>
    </location>
</feature>
<dbReference type="SUPFAM" id="SSF52540">
    <property type="entry name" value="P-loop containing nucleoside triphosphate hydrolases"/>
    <property type="match status" value="1"/>
</dbReference>
<keyword evidence="8 9" id="KW-0472">Membrane</keyword>
<dbReference type="CDD" id="cd18548">
    <property type="entry name" value="ABC_6TM_Tm287_like"/>
    <property type="match status" value="1"/>
</dbReference>
<feature type="transmembrane region" description="Helical" evidence="9">
    <location>
        <begin position="237"/>
        <end position="258"/>
    </location>
</feature>
<protein>
    <submittedName>
        <fullName evidence="12">ABC transporter ATP-binding protein</fullName>
    </submittedName>
</protein>
<dbReference type="GO" id="GO:0015421">
    <property type="term" value="F:ABC-type oligopeptide transporter activity"/>
    <property type="evidence" value="ECO:0007669"/>
    <property type="project" value="TreeGrafter"/>
</dbReference>
<accession>A0A4V1G593</accession>
<dbReference type="Gene3D" id="1.20.1560.10">
    <property type="entry name" value="ABC transporter type 1, transmembrane domain"/>
    <property type="match status" value="1"/>
</dbReference>
<keyword evidence="2" id="KW-0813">Transport</keyword>
<organism evidence="12 13">
    <name type="scientific">Ruminococcus bovis</name>
    <dbReference type="NCBI Taxonomy" id="2564099"/>
    <lineage>
        <taxon>Bacteria</taxon>
        <taxon>Bacillati</taxon>
        <taxon>Bacillota</taxon>
        <taxon>Clostridia</taxon>
        <taxon>Eubacteriales</taxon>
        <taxon>Oscillospiraceae</taxon>
        <taxon>Ruminococcus</taxon>
    </lineage>
</organism>
<dbReference type="InterPro" id="IPR003593">
    <property type="entry name" value="AAA+_ATPase"/>
</dbReference>
<dbReference type="Gene3D" id="3.40.50.300">
    <property type="entry name" value="P-loop containing nucleotide triphosphate hydrolases"/>
    <property type="match status" value="1"/>
</dbReference>
<dbReference type="OrthoDB" id="9762778at2"/>
<gene>
    <name evidence="12" type="ORF">E5Z56_08705</name>
</gene>
<proteinExistence type="predicted"/>
<dbReference type="InterPro" id="IPR017871">
    <property type="entry name" value="ABC_transporter-like_CS"/>
</dbReference>
<keyword evidence="13" id="KW-1185">Reference proteome</keyword>
<dbReference type="EMBL" id="CP039381">
    <property type="protein sequence ID" value="QCT07423.1"/>
    <property type="molecule type" value="Genomic_DNA"/>
</dbReference>
<dbReference type="KEGG" id="ruj:E5Z56_08705"/>
<evidence type="ECO:0000256" key="5">
    <source>
        <dbReference type="ARBA" id="ARBA00022741"/>
    </source>
</evidence>
<dbReference type="GO" id="GO:0016887">
    <property type="term" value="F:ATP hydrolysis activity"/>
    <property type="evidence" value="ECO:0007669"/>
    <property type="project" value="InterPro"/>
</dbReference>
<feature type="transmembrane region" description="Helical" evidence="9">
    <location>
        <begin position="132"/>
        <end position="150"/>
    </location>
</feature>
<dbReference type="SUPFAM" id="SSF90123">
    <property type="entry name" value="ABC transporter transmembrane region"/>
    <property type="match status" value="1"/>
</dbReference>
<evidence type="ECO:0000313" key="12">
    <source>
        <dbReference type="EMBL" id="QCT07423.1"/>
    </source>
</evidence>
<dbReference type="PROSITE" id="PS00211">
    <property type="entry name" value="ABC_TRANSPORTER_1"/>
    <property type="match status" value="1"/>
</dbReference>
<dbReference type="InterPro" id="IPR036640">
    <property type="entry name" value="ABC1_TM_sf"/>
</dbReference>
<evidence type="ECO:0000256" key="9">
    <source>
        <dbReference type="SAM" id="Phobius"/>
    </source>
</evidence>
<dbReference type="InterPro" id="IPR039421">
    <property type="entry name" value="Type_1_exporter"/>
</dbReference>
<evidence type="ECO:0000256" key="6">
    <source>
        <dbReference type="ARBA" id="ARBA00022840"/>
    </source>
</evidence>
<sequence length="569" mass="62600">MKSLSYLKDYKVQSILAPLFKLLEASFELLVPLVVADIIDNGINSGDKAYIFHRCLLLVLLAVVGLISAVSAQFFAAKSATGATTKLRSALFKKIQSLSFSQLDSIGSATLITRMTSDVNQIQTGINMFLRLLLRSPFIVFGATIMAFYVDVKGALVFAVVVPVLAIIVAVIMSLTIPRFKGVQNKLDSVLLRTKENVKGVRVIRAFTREDKEIAEFEEENQSLVKLQNVASWISSIMNPATFVVINLGVIFLIYIGAIRVDVGVISQGAVVALYNYMSQILVELIKLANLIITEMKAIASKNRVDAILTMEEYKKPKGKDKKCDHYITFENVSLSYNKNNEYSLNNISFTVDKGDTVGIIGGTGSGKTSVMNLLCGFYEPTSGDIILNDKNILNYSDEELNDNISVVMQKATMFSGTVKENITFGAKNATAEDIEKAIEISQSKEIISNKSKGLDEVILEQGKNLSGGQKQRLSIARGIVRNTPILILDDSFSALDYKTDKTLRQSLADSKGDRTTFIISQRTSTIEHCDKILVLNDGALEGVGTHEELLKSCETYKDIYESCNKETS</sequence>
<reference evidence="12 13" key="1">
    <citation type="submission" date="2019-04" db="EMBL/GenBank/DDBJ databases">
        <authorList>
            <person name="Embree M."/>
            <person name="Gaffney J.R."/>
        </authorList>
    </citation>
    <scope>NUCLEOTIDE SEQUENCE [LARGE SCALE GENOMIC DNA]</scope>
    <source>
        <strain evidence="12 13">JE7A12</strain>
    </source>
</reference>
<dbReference type="GO" id="GO:0005886">
    <property type="term" value="C:plasma membrane"/>
    <property type="evidence" value="ECO:0007669"/>
    <property type="project" value="UniProtKB-SubCell"/>
</dbReference>
<evidence type="ECO:0000256" key="2">
    <source>
        <dbReference type="ARBA" id="ARBA00022448"/>
    </source>
</evidence>
<dbReference type="GO" id="GO:0005524">
    <property type="term" value="F:ATP binding"/>
    <property type="evidence" value="ECO:0007669"/>
    <property type="project" value="UniProtKB-KW"/>
</dbReference>
<evidence type="ECO:0000256" key="3">
    <source>
        <dbReference type="ARBA" id="ARBA00022475"/>
    </source>
</evidence>
<dbReference type="Proteomes" id="UP000301475">
    <property type="component" value="Chromosome"/>
</dbReference>
<dbReference type="InterPro" id="IPR003439">
    <property type="entry name" value="ABC_transporter-like_ATP-bd"/>
</dbReference>
<feature type="transmembrane region" description="Helical" evidence="9">
    <location>
        <begin position="156"/>
        <end position="177"/>
    </location>
</feature>
<dbReference type="SMART" id="SM00382">
    <property type="entry name" value="AAA"/>
    <property type="match status" value="1"/>
</dbReference>
<evidence type="ECO:0000256" key="8">
    <source>
        <dbReference type="ARBA" id="ARBA00023136"/>
    </source>
</evidence>
<dbReference type="PANTHER" id="PTHR43394">
    <property type="entry name" value="ATP-DEPENDENT PERMEASE MDL1, MITOCHONDRIAL"/>
    <property type="match status" value="1"/>
</dbReference>
<evidence type="ECO:0000313" key="13">
    <source>
        <dbReference type="Proteomes" id="UP000301475"/>
    </source>
</evidence>
<evidence type="ECO:0000256" key="1">
    <source>
        <dbReference type="ARBA" id="ARBA00004651"/>
    </source>
</evidence>
<keyword evidence="4 9" id="KW-0812">Transmembrane</keyword>
<dbReference type="RefSeq" id="WP_138157436.1">
    <property type="nucleotide sequence ID" value="NZ_CP039381.1"/>
</dbReference>
<evidence type="ECO:0000259" key="11">
    <source>
        <dbReference type="PROSITE" id="PS50929"/>
    </source>
</evidence>
<comment type="subcellular location">
    <subcellularLocation>
        <location evidence="1">Cell membrane</location>
        <topology evidence="1">Multi-pass membrane protein</topology>
    </subcellularLocation>
</comment>
<dbReference type="PROSITE" id="PS50929">
    <property type="entry name" value="ABC_TM1F"/>
    <property type="match status" value="1"/>
</dbReference>
<dbReference type="InterPro" id="IPR027417">
    <property type="entry name" value="P-loop_NTPase"/>
</dbReference>
<evidence type="ECO:0000256" key="4">
    <source>
        <dbReference type="ARBA" id="ARBA00022692"/>
    </source>
</evidence>
<keyword evidence="6 12" id="KW-0067">ATP-binding</keyword>